<dbReference type="Gene3D" id="2.160.20.10">
    <property type="entry name" value="Single-stranded right-handed beta-helix, Pectin lyase-like"/>
    <property type="match status" value="1"/>
</dbReference>
<gene>
    <name evidence="2" type="ORF">GCM10010862_52010</name>
</gene>
<evidence type="ECO:0000256" key="1">
    <source>
        <dbReference type="SAM" id="SignalP"/>
    </source>
</evidence>
<evidence type="ECO:0008006" key="4">
    <source>
        <dbReference type="Google" id="ProtNLM"/>
    </source>
</evidence>
<dbReference type="InterPro" id="IPR011050">
    <property type="entry name" value="Pectin_lyase_fold/virulence"/>
</dbReference>
<dbReference type="InterPro" id="IPR006311">
    <property type="entry name" value="TAT_signal"/>
</dbReference>
<proteinExistence type="predicted"/>
<feature type="chain" id="PRO_5045672273" description="Right handed beta helix domain-containing protein" evidence="1">
    <location>
        <begin position="17"/>
        <end position="412"/>
    </location>
</feature>
<name>A0ABQ5WDA5_9HYPH</name>
<keyword evidence="1" id="KW-0732">Signal</keyword>
<accession>A0ABQ5WDA5</accession>
<feature type="signal peptide" evidence="1">
    <location>
        <begin position="1"/>
        <end position="16"/>
    </location>
</feature>
<comment type="caution">
    <text evidence="2">The sequence shown here is derived from an EMBL/GenBank/DDBJ whole genome shotgun (WGS) entry which is preliminary data.</text>
</comment>
<dbReference type="PROSITE" id="PS51318">
    <property type="entry name" value="TAT"/>
    <property type="match status" value="1"/>
</dbReference>
<dbReference type="RefSeq" id="WP_284343339.1">
    <property type="nucleotide sequence ID" value="NZ_BSNS01000026.1"/>
</dbReference>
<evidence type="ECO:0000313" key="3">
    <source>
        <dbReference type="Proteomes" id="UP001156691"/>
    </source>
</evidence>
<organism evidence="2 3">
    <name type="scientific">Devosia nitrariae</name>
    <dbReference type="NCBI Taxonomy" id="2071872"/>
    <lineage>
        <taxon>Bacteria</taxon>
        <taxon>Pseudomonadati</taxon>
        <taxon>Pseudomonadota</taxon>
        <taxon>Alphaproteobacteria</taxon>
        <taxon>Hyphomicrobiales</taxon>
        <taxon>Devosiaceae</taxon>
        <taxon>Devosia</taxon>
    </lineage>
</organism>
<dbReference type="EMBL" id="BSNS01000026">
    <property type="protein sequence ID" value="GLQ57942.1"/>
    <property type="molecule type" value="Genomic_DNA"/>
</dbReference>
<dbReference type="Proteomes" id="UP001156691">
    <property type="component" value="Unassembled WGS sequence"/>
</dbReference>
<reference evidence="3" key="1">
    <citation type="journal article" date="2019" name="Int. J. Syst. Evol. Microbiol.">
        <title>The Global Catalogue of Microorganisms (GCM) 10K type strain sequencing project: providing services to taxonomists for standard genome sequencing and annotation.</title>
        <authorList>
            <consortium name="The Broad Institute Genomics Platform"/>
            <consortium name="The Broad Institute Genome Sequencing Center for Infectious Disease"/>
            <person name="Wu L."/>
            <person name="Ma J."/>
        </authorList>
    </citation>
    <scope>NUCLEOTIDE SEQUENCE [LARGE SCALE GENOMIC DNA]</scope>
    <source>
        <strain evidence="3">NBRC 112416</strain>
    </source>
</reference>
<evidence type="ECO:0000313" key="2">
    <source>
        <dbReference type="EMBL" id="GLQ57942.1"/>
    </source>
</evidence>
<dbReference type="SUPFAM" id="SSF51126">
    <property type="entry name" value="Pectin lyase-like"/>
    <property type="match status" value="1"/>
</dbReference>
<sequence length="412" mass="43301">MTFTRRDLLAASAASAAGLIAGGMPRAAANVAYVAPGGSGNGTSWEDAASIDNLPGLIESVGAGGLVAILAEGQYEVADTIDLSNASQVTISGCTRNMAASFARIVGSRRNWNGGKANARDFGGNTLFRIGSGASGLTLANLNVKNVGRVADMSGSRARGMVFQNIAFTNIRDGIYTDDSSAVSGLTIRGFSGRGFSKKAIRFHGRSSNWLVENCELDSGQQYGDNFAVGIECHDTANGLQVAGGFTANCLDIRPQDKYWNGDGVASERGNYNIVVQNHRSYGHSDGGYDLKSEATRLINCVSESNKRNYRIWGGSSRTPVQLQGCRSLKPTDRGGNGAAHHMWLSGAEGGDNRAAHVVWQNGFLAGGSTDIAIYAEGDNVDVHLVNTDTSGLPRSMNLFASSADSSRLRQG</sequence>
<dbReference type="InterPro" id="IPR012334">
    <property type="entry name" value="Pectin_lyas_fold"/>
</dbReference>
<protein>
    <recommendedName>
        <fullName evidence="4">Right handed beta helix domain-containing protein</fullName>
    </recommendedName>
</protein>
<keyword evidence="3" id="KW-1185">Reference proteome</keyword>